<proteinExistence type="predicted"/>
<name>A0ABN6YF04_9MICO</name>
<dbReference type="EMBL" id="AP027734">
    <property type="protein sequence ID" value="BDZ53978.1"/>
    <property type="molecule type" value="Genomic_DNA"/>
</dbReference>
<evidence type="ECO:0000256" key="1">
    <source>
        <dbReference type="SAM" id="MobiDB-lite"/>
    </source>
</evidence>
<keyword evidence="2" id="KW-0472">Membrane</keyword>
<keyword evidence="2" id="KW-1133">Transmembrane helix</keyword>
<evidence type="ECO:0000313" key="4">
    <source>
        <dbReference type="Proteomes" id="UP001321477"/>
    </source>
</evidence>
<organism evidence="3 4">
    <name type="scientific">Agromyces marinus</name>
    <dbReference type="NCBI Taxonomy" id="1389020"/>
    <lineage>
        <taxon>Bacteria</taxon>
        <taxon>Bacillati</taxon>
        <taxon>Actinomycetota</taxon>
        <taxon>Actinomycetes</taxon>
        <taxon>Micrococcales</taxon>
        <taxon>Microbacteriaceae</taxon>
        <taxon>Agromyces</taxon>
    </lineage>
</organism>
<accession>A0ABN6YF04</accession>
<evidence type="ECO:0000256" key="2">
    <source>
        <dbReference type="SAM" id="Phobius"/>
    </source>
</evidence>
<evidence type="ECO:0000313" key="3">
    <source>
        <dbReference type="EMBL" id="BDZ53978.1"/>
    </source>
</evidence>
<gene>
    <name evidence="3" type="ORF">GCM10025870_10510</name>
</gene>
<sequence length="84" mass="9028">MTSTLAMTSLPARRTPQRYPRGPDRTTAESCWRGTDRARQNGRTTNGGAHVDRIGAVGAIFAIIAIGGVGLAACLWEFARSPRE</sequence>
<feature type="region of interest" description="Disordered" evidence="1">
    <location>
        <begin position="1"/>
        <end position="48"/>
    </location>
</feature>
<reference evidence="4" key="1">
    <citation type="journal article" date="2019" name="Int. J. Syst. Evol. Microbiol.">
        <title>The Global Catalogue of Microorganisms (GCM) 10K type strain sequencing project: providing services to taxonomists for standard genome sequencing and annotation.</title>
        <authorList>
            <consortium name="The Broad Institute Genomics Platform"/>
            <consortium name="The Broad Institute Genome Sequencing Center for Infectious Disease"/>
            <person name="Wu L."/>
            <person name="Ma J."/>
        </authorList>
    </citation>
    <scope>NUCLEOTIDE SEQUENCE [LARGE SCALE GENOMIC DNA]</scope>
    <source>
        <strain evidence="4">NBRC 109019</strain>
    </source>
</reference>
<feature type="transmembrane region" description="Helical" evidence="2">
    <location>
        <begin position="54"/>
        <end position="76"/>
    </location>
</feature>
<keyword evidence="2" id="KW-0812">Transmembrane</keyword>
<protein>
    <submittedName>
        <fullName evidence="3">Uncharacterized protein</fullName>
    </submittedName>
</protein>
<keyword evidence="4" id="KW-1185">Reference proteome</keyword>
<dbReference type="Proteomes" id="UP001321477">
    <property type="component" value="Chromosome"/>
</dbReference>